<keyword evidence="2" id="KW-1185">Reference proteome</keyword>
<comment type="caution">
    <text evidence="1">The sequence shown here is derived from an EMBL/GenBank/DDBJ whole genome shotgun (WGS) entry which is preliminary data.</text>
</comment>
<proteinExistence type="predicted"/>
<dbReference type="Proteomes" id="UP000770717">
    <property type="component" value="Unassembled WGS sequence"/>
</dbReference>
<protein>
    <submittedName>
        <fullName evidence="1">Uncharacterized protein</fullName>
    </submittedName>
</protein>
<evidence type="ECO:0000313" key="2">
    <source>
        <dbReference type="Proteomes" id="UP000770717"/>
    </source>
</evidence>
<gene>
    <name evidence="1" type="ORF">GDO78_008497</name>
</gene>
<dbReference type="AlphaFoldDB" id="A0A8J6KAT0"/>
<accession>A0A8J6KAT0</accession>
<sequence>MISFINSIDLQTKHKTRSLLMPHITRTTQGKQKGQKVQWGSLKVSIRQITLPGHRYLTYKCYPSVLAPQFTHKVGWWET</sequence>
<name>A0A8J6KAT0_ELECQ</name>
<reference evidence="1" key="1">
    <citation type="thesis" date="2020" institute="ProQuest LLC" country="789 East Eisenhower Parkway, Ann Arbor, MI, USA">
        <title>Comparative Genomics and Chromosome Evolution.</title>
        <authorList>
            <person name="Mudd A.B."/>
        </authorList>
    </citation>
    <scope>NUCLEOTIDE SEQUENCE</scope>
    <source>
        <strain evidence="1">HN-11 Male</strain>
        <tissue evidence="1">Kidney and liver</tissue>
    </source>
</reference>
<evidence type="ECO:0000313" key="1">
    <source>
        <dbReference type="EMBL" id="KAG9485451.1"/>
    </source>
</evidence>
<organism evidence="1 2">
    <name type="scientific">Eleutherodactylus coqui</name>
    <name type="common">Puerto Rican coqui</name>
    <dbReference type="NCBI Taxonomy" id="57060"/>
    <lineage>
        <taxon>Eukaryota</taxon>
        <taxon>Metazoa</taxon>
        <taxon>Chordata</taxon>
        <taxon>Craniata</taxon>
        <taxon>Vertebrata</taxon>
        <taxon>Euteleostomi</taxon>
        <taxon>Amphibia</taxon>
        <taxon>Batrachia</taxon>
        <taxon>Anura</taxon>
        <taxon>Neobatrachia</taxon>
        <taxon>Hyloidea</taxon>
        <taxon>Eleutherodactylidae</taxon>
        <taxon>Eleutherodactylinae</taxon>
        <taxon>Eleutherodactylus</taxon>
        <taxon>Eleutherodactylus</taxon>
    </lineage>
</organism>
<dbReference type="EMBL" id="WNTK01000004">
    <property type="protein sequence ID" value="KAG9485451.1"/>
    <property type="molecule type" value="Genomic_DNA"/>
</dbReference>